<name>A0ABT2Y7G0_9MOLU</name>
<accession>A0ABT2Y7G0</accession>
<proteinExistence type="predicted"/>
<organism evidence="1 2">
    <name type="scientific">Paracholeplasma manati</name>
    <dbReference type="NCBI Taxonomy" id="591373"/>
    <lineage>
        <taxon>Bacteria</taxon>
        <taxon>Bacillati</taxon>
        <taxon>Mycoplasmatota</taxon>
        <taxon>Mollicutes</taxon>
        <taxon>Acholeplasmatales</taxon>
        <taxon>Acholeplasmataceae</taxon>
        <taxon>Paracholeplasma</taxon>
    </lineage>
</organism>
<reference evidence="1" key="1">
    <citation type="submission" date="2022-09" db="EMBL/GenBank/DDBJ databases">
        <title>Novel Mycoplasma species identified in domestic and wild animals.</title>
        <authorList>
            <person name="Volokhov D.V."/>
            <person name="Furtak V.A."/>
            <person name="Zagorodnyaya T.A."/>
        </authorList>
    </citation>
    <scope>NUCLEOTIDE SEQUENCE</scope>
    <source>
        <strain evidence="1">Oakley</strain>
    </source>
</reference>
<keyword evidence="2" id="KW-1185">Reference proteome</keyword>
<protein>
    <submittedName>
        <fullName evidence="1">DUF2161 family putative PD-(D/E)XK-type phosphodiesterase</fullName>
    </submittedName>
</protein>
<dbReference type="Proteomes" id="UP001177160">
    <property type="component" value="Unassembled WGS sequence"/>
</dbReference>
<sequence>MEEKELYEPVKKLLESKGYQVKGEIKDIDVFGVKDHYTVAVELKTKVSLKLIYQAVDRQKLCDKVYIALPKEAIKSHQANLRSFVYLLKRLDIGLIRVTKDQASLFMESEGFDLSKSRAQSSRKKQALLKEFSLRESDENIGGMKGKKMTHYREKVLKIAQYLYEFKEKSPKEIKAYTGIIDTPNILQKNYYLWFKKVDRGIYTLSLMGIKAIEEIQK</sequence>
<dbReference type="RefSeq" id="WP_263608865.1">
    <property type="nucleotide sequence ID" value="NZ_JAOVQM010000008.1"/>
</dbReference>
<evidence type="ECO:0000313" key="2">
    <source>
        <dbReference type="Proteomes" id="UP001177160"/>
    </source>
</evidence>
<comment type="caution">
    <text evidence="1">The sequence shown here is derived from an EMBL/GenBank/DDBJ whole genome shotgun (WGS) entry which is preliminary data.</text>
</comment>
<dbReference type="Pfam" id="PF09929">
    <property type="entry name" value="DUF2161"/>
    <property type="match status" value="1"/>
</dbReference>
<dbReference type="InterPro" id="IPR018679">
    <property type="entry name" value="DUF2161"/>
</dbReference>
<dbReference type="EMBL" id="JAOVQM010000008">
    <property type="protein sequence ID" value="MCV2232676.1"/>
    <property type="molecule type" value="Genomic_DNA"/>
</dbReference>
<gene>
    <name evidence="1" type="ORF">N7548_07580</name>
</gene>
<evidence type="ECO:0000313" key="1">
    <source>
        <dbReference type="EMBL" id="MCV2232676.1"/>
    </source>
</evidence>